<reference evidence="3 4" key="1">
    <citation type="journal article" date="2023" name="IScience">
        <title>Expanded male sex-determining region conserved during the evolution of homothallism in the green alga Volvox.</title>
        <authorList>
            <person name="Yamamoto K."/>
            <person name="Matsuzaki R."/>
            <person name="Mahakham W."/>
            <person name="Heman W."/>
            <person name="Sekimoto H."/>
            <person name="Kawachi M."/>
            <person name="Minakuchi Y."/>
            <person name="Toyoda A."/>
            <person name="Nozaki H."/>
        </authorList>
    </citation>
    <scope>NUCLEOTIDE SEQUENCE [LARGE SCALE GENOMIC DNA]</scope>
    <source>
        <strain evidence="3 4">NIES-4468</strain>
    </source>
</reference>
<feature type="compositionally biased region" description="Basic and acidic residues" evidence="1">
    <location>
        <begin position="89"/>
        <end position="99"/>
    </location>
</feature>
<accession>A0ABQ5SDK2</accession>
<dbReference type="EMBL" id="BSDZ01000078">
    <property type="protein sequence ID" value="GLI67519.1"/>
    <property type="molecule type" value="Genomic_DNA"/>
</dbReference>
<feature type="chain" id="PRO_5046853762" evidence="2">
    <location>
        <begin position="37"/>
        <end position="484"/>
    </location>
</feature>
<keyword evidence="4" id="KW-1185">Reference proteome</keyword>
<keyword evidence="2" id="KW-0732">Signal</keyword>
<evidence type="ECO:0000313" key="4">
    <source>
        <dbReference type="Proteomes" id="UP001165090"/>
    </source>
</evidence>
<organism evidence="3 4">
    <name type="scientific">Volvox africanus</name>
    <dbReference type="NCBI Taxonomy" id="51714"/>
    <lineage>
        <taxon>Eukaryota</taxon>
        <taxon>Viridiplantae</taxon>
        <taxon>Chlorophyta</taxon>
        <taxon>core chlorophytes</taxon>
        <taxon>Chlorophyceae</taxon>
        <taxon>CS clade</taxon>
        <taxon>Chlamydomonadales</taxon>
        <taxon>Volvocaceae</taxon>
        <taxon>Volvox</taxon>
    </lineage>
</organism>
<comment type="caution">
    <text evidence="3">The sequence shown here is derived from an EMBL/GenBank/DDBJ whole genome shotgun (WGS) entry which is preliminary data.</text>
</comment>
<feature type="region of interest" description="Disordered" evidence="1">
    <location>
        <begin position="164"/>
        <end position="187"/>
    </location>
</feature>
<feature type="signal peptide" evidence="2">
    <location>
        <begin position="1"/>
        <end position="36"/>
    </location>
</feature>
<feature type="region of interest" description="Disordered" evidence="1">
    <location>
        <begin position="63"/>
        <end position="99"/>
    </location>
</feature>
<gene>
    <name evidence="3" type="ORF">VaNZ11_011732</name>
</gene>
<evidence type="ECO:0000313" key="3">
    <source>
        <dbReference type="EMBL" id="GLI67519.1"/>
    </source>
</evidence>
<evidence type="ECO:0000256" key="2">
    <source>
        <dbReference type="SAM" id="SignalP"/>
    </source>
</evidence>
<protein>
    <submittedName>
        <fullName evidence="3">Uncharacterized protein</fullName>
    </submittedName>
</protein>
<proteinExistence type="predicted"/>
<name>A0ABQ5SDK2_9CHLO</name>
<dbReference type="Proteomes" id="UP001165090">
    <property type="component" value="Unassembled WGS sequence"/>
</dbReference>
<feature type="region of interest" description="Disordered" evidence="1">
    <location>
        <begin position="352"/>
        <end position="421"/>
    </location>
</feature>
<feature type="compositionally biased region" description="Gly residues" evidence="1">
    <location>
        <begin position="75"/>
        <end position="87"/>
    </location>
</feature>
<evidence type="ECO:0000256" key="1">
    <source>
        <dbReference type="SAM" id="MobiDB-lite"/>
    </source>
</evidence>
<feature type="region of interest" description="Disordered" evidence="1">
    <location>
        <begin position="126"/>
        <end position="149"/>
    </location>
</feature>
<sequence>MFRTNLRGRGTPTSVKVTTLALAFILLGIYIHPVLADDGERGSHITETGSAIAAGLSDNGHNAYYPSDGDHDSYGPGGGDDSYGPGGESKSRGRTEKDKLPFRTGSIVRLVSPWLDYACDTATDPAPYGPYGPGGDDSYSPDGDHGSRDDSWWIQRRMLRDVNSDGSMGRKVSLGGNGKGKSYPYGPDDDDDLAKGVVWCNVTITDNPPQPYLSEARSKDQAGNGNGGFVSSWLDPILSAFASAGAAAFSRATAKHMDDVAQLSGSGSSGGAVKGSQWDLDGFVLMGTDFRTPYVFSGGRVFLKNQNSRKFCRLADDDDDDGDFGLPSATVVCDEMTSSAKTEFVVEMVDEVKEDEEAGRSHVMDSSAAQRDAKLEGYGPSDGDWPSGRDGGKGDRPDGGGPDSGNDLWPGRGGKNGKKTSVMIRLRAPQNDMRSKELWRRAALPGRHWMRRGWIGCDGLDDPEEYGLRSQSTAFRAVEGRHMA</sequence>